<proteinExistence type="predicted"/>
<dbReference type="RefSeq" id="WP_157185433.1">
    <property type="nucleotide sequence ID" value="NZ_JACHIT010000002.1"/>
</dbReference>
<reference evidence="1 2" key="1">
    <citation type="submission" date="2020-08" db="EMBL/GenBank/DDBJ databases">
        <title>Sequencing the genomes of 1000 actinobacteria strains.</title>
        <authorList>
            <person name="Klenk H.-P."/>
        </authorList>
    </citation>
    <scope>NUCLEOTIDE SEQUENCE [LARGE SCALE GENOMIC DNA]</scope>
    <source>
        <strain evidence="1 2">DSM 43582</strain>
    </source>
</reference>
<dbReference type="EMBL" id="JACHIT010000002">
    <property type="protein sequence ID" value="MBB5918043.1"/>
    <property type="molecule type" value="Genomic_DNA"/>
</dbReference>
<evidence type="ECO:0000313" key="1">
    <source>
        <dbReference type="EMBL" id="MBB5918043.1"/>
    </source>
</evidence>
<gene>
    <name evidence="1" type="ORF">BJY24_006955</name>
</gene>
<comment type="caution">
    <text evidence="1">The sequence shown here is derived from an EMBL/GenBank/DDBJ whole genome shotgun (WGS) entry which is preliminary data.</text>
</comment>
<organism evidence="1 2">
    <name type="scientific">Nocardia transvalensis</name>
    <dbReference type="NCBI Taxonomy" id="37333"/>
    <lineage>
        <taxon>Bacteria</taxon>
        <taxon>Bacillati</taxon>
        <taxon>Actinomycetota</taxon>
        <taxon>Actinomycetes</taxon>
        <taxon>Mycobacteriales</taxon>
        <taxon>Nocardiaceae</taxon>
        <taxon>Nocardia</taxon>
    </lineage>
</organism>
<accession>A0A7W9PLU3</accession>
<name>A0A7W9PLU3_9NOCA</name>
<evidence type="ECO:0000313" key="2">
    <source>
        <dbReference type="Proteomes" id="UP000540412"/>
    </source>
</evidence>
<protein>
    <submittedName>
        <fullName evidence="1">Uncharacterized protein</fullName>
    </submittedName>
</protein>
<sequence length="84" mass="9100">MFSEAPDPTQVTEADLRQLLQTGCPGTRLVLREGRIRLAPATGDDADGKSLITRGELASRVGDRLESSTLMAEAELLNQTFGFH</sequence>
<keyword evidence="2" id="KW-1185">Reference proteome</keyword>
<dbReference type="Proteomes" id="UP000540412">
    <property type="component" value="Unassembled WGS sequence"/>
</dbReference>
<dbReference type="AlphaFoldDB" id="A0A7W9PLU3"/>